<dbReference type="Proteomes" id="UP000028839">
    <property type="component" value="Unassembled WGS sequence"/>
</dbReference>
<dbReference type="InterPro" id="IPR045540">
    <property type="entry name" value="YegS/DAGK_C"/>
</dbReference>
<dbReference type="GO" id="GO:0005524">
    <property type="term" value="F:ATP binding"/>
    <property type="evidence" value="ECO:0007669"/>
    <property type="project" value="InterPro"/>
</dbReference>
<feature type="compositionally biased region" description="Polar residues" evidence="1">
    <location>
        <begin position="9"/>
        <end position="22"/>
    </location>
</feature>
<dbReference type="NCBIfam" id="TIGR00147">
    <property type="entry name" value="YegS/Rv2252/BmrU family lipid kinase"/>
    <property type="match status" value="1"/>
</dbReference>
<dbReference type="HOGENOM" id="CLU_045532_2_1_6"/>
<dbReference type="SUPFAM" id="SSF111331">
    <property type="entry name" value="NAD kinase/diacylglycerol kinase-like"/>
    <property type="match status" value="1"/>
</dbReference>
<evidence type="ECO:0000313" key="3">
    <source>
        <dbReference type="EMBL" id="KFI19671.1"/>
    </source>
</evidence>
<dbReference type="PANTHER" id="PTHR30492">
    <property type="entry name" value="METHYLGLYOXAL SYNTHASE"/>
    <property type="match status" value="1"/>
</dbReference>
<name>A0A0E2Z385_9GAMM</name>
<dbReference type="Pfam" id="PF00781">
    <property type="entry name" value="DAGK_cat"/>
    <property type="match status" value="1"/>
</dbReference>
<dbReference type="InterPro" id="IPR005218">
    <property type="entry name" value="Diacylglycerol/lipid_kinase"/>
</dbReference>
<dbReference type="InterPro" id="IPR016064">
    <property type="entry name" value="NAD/diacylglycerol_kinase_sf"/>
</dbReference>
<protein>
    <submittedName>
        <fullName evidence="3">Diacylglycerol kinase</fullName>
    </submittedName>
</protein>
<dbReference type="AlphaFoldDB" id="A0A0E2Z385"/>
<dbReference type="GO" id="GO:0016301">
    <property type="term" value="F:kinase activity"/>
    <property type="evidence" value="ECO:0007669"/>
    <property type="project" value="UniProtKB-KW"/>
</dbReference>
<dbReference type="Pfam" id="PF19279">
    <property type="entry name" value="YegS_C"/>
    <property type="match status" value="1"/>
</dbReference>
<dbReference type="EMBL" id="JPGN01000043">
    <property type="protein sequence ID" value="KFI19671.1"/>
    <property type="molecule type" value="Genomic_DNA"/>
</dbReference>
<evidence type="ECO:0000259" key="2">
    <source>
        <dbReference type="PROSITE" id="PS50146"/>
    </source>
</evidence>
<feature type="region of interest" description="Disordered" evidence="1">
    <location>
        <begin position="1"/>
        <end position="22"/>
    </location>
</feature>
<dbReference type="GO" id="GO:0008929">
    <property type="term" value="F:methylglyoxal synthase activity"/>
    <property type="evidence" value="ECO:0007669"/>
    <property type="project" value="InterPro"/>
</dbReference>
<proteinExistence type="predicted"/>
<dbReference type="OrthoDB" id="142078at2"/>
<sequence length="326" mass="35931">MKSLHNDNVESTPTTKTLEPGSPNSRLFLILNPVAGSCSAERVRFTLKQYCEQHDVGYEIYETTGKEHLPSIVRQAREEDYSVIVAAGGDGTASMVAGELIHSPIPLGIIPVGTANLLARELAIPLDLESACQLVVTGGAIRKIDAMRVGRQVLISHISLGSYSRIAERTSVEAKRRFRQLAYIWNGIAEFIGTRVWRFDLVVDGQRQRIKAAFIMIANVGAMGAATLRWGEEVKPDDGKVDICIVRTRGLLHYSSFLWHALRGRHKESPHTDYLWAEKNIKVTAKKNLPVRGDGEIIGRSSVEIEIIPRAVPIIVPAPVPDEIAS</sequence>
<feature type="domain" description="DAGKc" evidence="2">
    <location>
        <begin position="22"/>
        <end position="152"/>
    </location>
</feature>
<dbReference type="GO" id="GO:0019242">
    <property type="term" value="P:methylglyoxal biosynthetic process"/>
    <property type="evidence" value="ECO:0007669"/>
    <property type="project" value="InterPro"/>
</dbReference>
<dbReference type="PROSITE" id="PS50146">
    <property type="entry name" value="DAGK"/>
    <property type="match status" value="1"/>
</dbReference>
<organism evidence="3 4">
    <name type="scientific">Nitrosococcus oceani C-27</name>
    <dbReference type="NCBI Taxonomy" id="314279"/>
    <lineage>
        <taxon>Bacteria</taxon>
        <taxon>Pseudomonadati</taxon>
        <taxon>Pseudomonadota</taxon>
        <taxon>Gammaproteobacteria</taxon>
        <taxon>Chromatiales</taxon>
        <taxon>Chromatiaceae</taxon>
        <taxon>Nitrosococcus</taxon>
    </lineage>
</organism>
<reference evidence="3 4" key="1">
    <citation type="submission" date="2014-07" db="EMBL/GenBank/DDBJ databases">
        <title>Comparative analysis of Nitrosococcus oceani genome inventories of strains from Pacific and Atlantic gyres.</title>
        <authorList>
            <person name="Lim C.K."/>
            <person name="Wang L."/>
            <person name="Sayavedra-Soto L.A."/>
            <person name="Klotz M.G."/>
        </authorList>
    </citation>
    <scope>NUCLEOTIDE SEQUENCE [LARGE SCALE GENOMIC DNA]</scope>
    <source>
        <strain evidence="3 4">C-27</strain>
    </source>
</reference>
<gene>
    <name evidence="3" type="ORF">IB75_07615</name>
</gene>
<comment type="caution">
    <text evidence="3">The sequence shown here is derived from an EMBL/GenBank/DDBJ whole genome shotgun (WGS) entry which is preliminary data.</text>
</comment>
<accession>A0A0E2Z385</accession>
<dbReference type="InterPro" id="IPR001206">
    <property type="entry name" value="Diacylglycerol_kinase_cat_dom"/>
</dbReference>
<dbReference type="GO" id="GO:0005829">
    <property type="term" value="C:cytosol"/>
    <property type="evidence" value="ECO:0007669"/>
    <property type="project" value="TreeGrafter"/>
</dbReference>
<dbReference type="InterPro" id="IPR004363">
    <property type="entry name" value="Methylgl_synth"/>
</dbReference>
<dbReference type="Gene3D" id="3.40.50.10330">
    <property type="entry name" value="Probable inorganic polyphosphate/atp-NAD kinase, domain 1"/>
    <property type="match status" value="1"/>
</dbReference>
<dbReference type="SMART" id="SM00046">
    <property type="entry name" value="DAGKc"/>
    <property type="match status" value="1"/>
</dbReference>
<evidence type="ECO:0000313" key="4">
    <source>
        <dbReference type="Proteomes" id="UP000028839"/>
    </source>
</evidence>
<dbReference type="GO" id="GO:0008654">
    <property type="term" value="P:phospholipid biosynthetic process"/>
    <property type="evidence" value="ECO:0007669"/>
    <property type="project" value="InterPro"/>
</dbReference>
<evidence type="ECO:0000256" key="1">
    <source>
        <dbReference type="SAM" id="MobiDB-lite"/>
    </source>
</evidence>
<keyword evidence="3" id="KW-0808">Transferase</keyword>
<dbReference type="PANTHER" id="PTHR30492:SF0">
    <property type="entry name" value="METHYLGLYOXAL SYNTHASE"/>
    <property type="match status" value="1"/>
</dbReference>
<dbReference type="InterPro" id="IPR017438">
    <property type="entry name" value="ATP-NAD_kinase_N"/>
</dbReference>
<keyword evidence="3" id="KW-0418">Kinase</keyword>
<dbReference type="Gene3D" id="2.60.200.40">
    <property type="match status" value="1"/>
</dbReference>